<dbReference type="InterPro" id="IPR020574">
    <property type="entry name" value="Ribosomal_uS9_CS"/>
</dbReference>
<evidence type="ECO:0000256" key="4">
    <source>
        <dbReference type="ARBA" id="ARBA00035259"/>
    </source>
</evidence>
<dbReference type="RefSeq" id="WP_106359034.1">
    <property type="nucleotide sequence ID" value="NZ_PVTP01000014.1"/>
</dbReference>
<dbReference type="GO" id="GO:0006412">
    <property type="term" value="P:translation"/>
    <property type="evidence" value="ECO:0007669"/>
    <property type="project" value="UniProtKB-UniRule"/>
</dbReference>
<dbReference type="PANTHER" id="PTHR21569:SF1">
    <property type="entry name" value="SMALL RIBOSOMAL SUBUNIT PROTEIN US9M"/>
    <property type="match status" value="1"/>
</dbReference>
<dbReference type="GO" id="GO:0022627">
    <property type="term" value="C:cytosolic small ribosomal subunit"/>
    <property type="evidence" value="ECO:0007669"/>
    <property type="project" value="TreeGrafter"/>
</dbReference>
<dbReference type="InterPro" id="IPR023035">
    <property type="entry name" value="Ribosomal_uS9_bac/plastid"/>
</dbReference>
<evidence type="ECO:0000256" key="2">
    <source>
        <dbReference type="ARBA" id="ARBA00022980"/>
    </source>
</evidence>
<dbReference type="NCBIfam" id="NF001099">
    <property type="entry name" value="PRK00132.1"/>
    <property type="match status" value="1"/>
</dbReference>
<evidence type="ECO:0000256" key="3">
    <source>
        <dbReference type="ARBA" id="ARBA00023274"/>
    </source>
</evidence>
<dbReference type="InterPro" id="IPR000754">
    <property type="entry name" value="Ribosomal_uS9"/>
</dbReference>
<dbReference type="OrthoDB" id="9803965at2"/>
<dbReference type="InterPro" id="IPR014721">
    <property type="entry name" value="Ribsml_uS5_D2-typ_fold_subgr"/>
</dbReference>
<dbReference type="GO" id="GO:0003723">
    <property type="term" value="F:RNA binding"/>
    <property type="evidence" value="ECO:0007669"/>
    <property type="project" value="TreeGrafter"/>
</dbReference>
<dbReference type="InterPro" id="IPR020568">
    <property type="entry name" value="Ribosomal_Su5_D2-typ_SF"/>
</dbReference>
<name>A0A2T0VUD6_9RHOB</name>
<keyword evidence="8" id="KW-1185">Reference proteome</keyword>
<dbReference type="SUPFAM" id="SSF54211">
    <property type="entry name" value="Ribosomal protein S5 domain 2-like"/>
    <property type="match status" value="1"/>
</dbReference>
<evidence type="ECO:0000313" key="8">
    <source>
        <dbReference type="Proteomes" id="UP000238007"/>
    </source>
</evidence>
<dbReference type="Proteomes" id="UP000238007">
    <property type="component" value="Unassembled WGS sequence"/>
</dbReference>
<comment type="caution">
    <text evidence="7">The sequence shown here is derived from an EMBL/GenBank/DDBJ whole genome shotgun (WGS) entry which is preliminary data.</text>
</comment>
<dbReference type="GO" id="GO:0003735">
    <property type="term" value="F:structural constituent of ribosome"/>
    <property type="evidence" value="ECO:0007669"/>
    <property type="project" value="InterPro"/>
</dbReference>
<sequence>MTDQVNSLEELGQVAEAAEVVVEVAAPREPVRDELGRSYATGKRKDAVARVWIKPGSGKVTVNGKEMNKYFARPVLQMILRQPFQVAGVVDQFDVMATVAGGGLSGQAGAVKHGVSKALQLYDPTLRAALKAAGFLTRDSRVVERKKYGKRKARRSFQFSKR</sequence>
<evidence type="ECO:0000313" key="7">
    <source>
        <dbReference type="EMBL" id="PRY75002.1"/>
    </source>
</evidence>
<dbReference type="Gene3D" id="3.30.230.10">
    <property type="match status" value="1"/>
</dbReference>
<evidence type="ECO:0000256" key="1">
    <source>
        <dbReference type="ARBA" id="ARBA00005251"/>
    </source>
</evidence>
<keyword evidence="3 5" id="KW-0687">Ribonucleoprotein</keyword>
<reference evidence="7 8" key="1">
    <citation type="submission" date="2018-03" db="EMBL/GenBank/DDBJ databases">
        <title>Genomic Encyclopedia of Archaeal and Bacterial Type Strains, Phase II (KMG-II): from individual species to whole genera.</title>
        <authorList>
            <person name="Goeker M."/>
        </authorList>
    </citation>
    <scope>NUCLEOTIDE SEQUENCE [LARGE SCALE GENOMIC DNA]</scope>
    <source>
        <strain evidence="7 8">DSM 101533</strain>
    </source>
</reference>
<dbReference type="Pfam" id="PF00380">
    <property type="entry name" value="Ribosomal_S9"/>
    <property type="match status" value="1"/>
</dbReference>
<dbReference type="PANTHER" id="PTHR21569">
    <property type="entry name" value="RIBOSOMAL PROTEIN S9"/>
    <property type="match status" value="1"/>
</dbReference>
<accession>A0A2T0VUD6</accession>
<evidence type="ECO:0000256" key="5">
    <source>
        <dbReference type="HAMAP-Rule" id="MF_00532"/>
    </source>
</evidence>
<dbReference type="EMBL" id="PVTP01000014">
    <property type="protein sequence ID" value="PRY75002.1"/>
    <property type="molecule type" value="Genomic_DNA"/>
</dbReference>
<dbReference type="HAMAP" id="MF_00532_B">
    <property type="entry name" value="Ribosomal_uS9_B"/>
    <property type="match status" value="1"/>
</dbReference>
<proteinExistence type="inferred from homology"/>
<keyword evidence="2 5" id="KW-0689">Ribosomal protein</keyword>
<evidence type="ECO:0000256" key="6">
    <source>
        <dbReference type="RuleBase" id="RU003815"/>
    </source>
</evidence>
<dbReference type="AlphaFoldDB" id="A0A2T0VUD6"/>
<protein>
    <recommendedName>
        <fullName evidence="4 5">Small ribosomal subunit protein uS9</fullName>
    </recommendedName>
</protein>
<organism evidence="7 8">
    <name type="scientific">Yoonia maritima</name>
    <dbReference type="NCBI Taxonomy" id="1435347"/>
    <lineage>
        <taxon>Bacteria</taxon>
        <taxon>Pseudomonadati</taxon>
        <taxon>Pseudomonadota</taxon>
        <taxon>Alphaproteobacteria</taxon>
        <taxon>Rhodobacterales</taxon>
        <taxon>Paracoccaceae</taxon>
        <taxon>Yoonia</taxon>
    </lineage>
</organism>
<comment type="similarity">
    <text evidence="1 5 6">Belongs to the universal ribosomal protein uS9 family.</text>
</comment>
<dbReference type="FunFam" id="3.30.230.10:FF:000001">
    <property type="entry name" value="30S ribosomal protein S9"/>
    <property type="match status" value="1"/>
</dbReference>
<gene>
    <name evidence="5" type="primary">rpsI</name>
    <name evidence="7" type="ORF">CLV80_11438</name>
</gene>
<dbReference type="PROSITE" id="PS00360">
    <property type="entry name" value="RIBOSOMAL_S9"/>
    <property type="match status" value="1"/>
</dbReference>